<name>A0A812NRU0_9DINO</name>
<accession>A0A812NRU0</accession>
<organism evidence="1 2">
    <name type="scientific">Symbiodinium necroappetens</name>
    <dbReference type="NCBI Taxonomy" id="1628268"/>
    <lineage>
        <taxon>Eukaryota</taxon>
        <taxon>Sar</taxon>
        <taxon>Alveolata</taxon>
        <taxon>Dinophyceae</taxon>
        <taxon>Suessiales</taxon>
        <taxon>Symbiodiniaceae</taxon>
        <taxon>Symbiodinium</taxon>
    </lineage>
</organism>
<sequence length="280" mass="30166">MSNWLGSAHEQVSNALASAPSLQDAAAKLGIGDFSQWASAMAFDLHSQAREQAKELVKARMKHEFGPEILDMLNALSDCTRKISEELKLQNAKFGITLALPLVAVQHNALEPPTCEGLLLDPAVVAEGNHWVDFAQGAYGTSDIKGYDKASVINAIEQSGGDKRGIEVRVANLPAQGVQMPGHYVALDRTAKRAASNLLGCLYFVCPQSKRAPPLSIKTLFSSSVSSAAFRRHAADPALCTRPSVTDLLRDFEPSHMLLLEGSCRLGSNSVRISVVLVRF</sequence>
<comment type="caution">
    <text evidence="1">The sequence shown here is derived from an EMBL/GenBank/DDBJ whole genome shotgun (WGS) entry which is preliminary data.</text>
</comment>
<protein>
    <submittedName>
        <fullName evidence="1">Dagla protein</fullName>
    </submittedName>
</protein>
<dbReference type="EMBL" id="CAJNJA010013395">
    <property type="protein sequence ID" value="CAE7319749.1"/>
    <property type="molecule type" value="Genomic_DNA"/>
</dbReference>
<dbReference type="OrthoDB" id="10422339at2759"/>
<evidence type="ECO:0000313" key="2">
    <source>
        <dbReference type="Proteomes" id="UP000601435"/>
    </source>
</evidence>
<keyword evidence="2" id="KW-1185">Reference proteome</keyword>
<dbReference type="Proteomes" id="UP000601435">
    <property type="component" value="Unassembled WGS sequence"/>
</dbReference>
<evidence type="ECO:0000313" key="1">
    <source>
        <dbReference type="EMBL" id="CAE7319749.1"/>
    </source>
</evidence>
<gene>
    <name evidence="1" type="primary">Dagla</name>
    <name evidence="1" type="ORF">SNEC2469_LOCUS8011</name>
</gene>
<dbReference type="AlphaFoldDB" id="A0A812NRU0"/>
<reference evidence="1" key="1">
    <citation type="submission" date="2021-02" db="EMBL/GenBank/DDBJ databases">
        <authorList>
            <person name="Dougan E. K."/>
            <person name="Rhodes N."/>
            <person name="Thang M."/>
            <person name="Chan C."/>
        </authorList>
    </citation>
    <scope>NUCLEOTIDE SEQUENCE</scope>
</reference>
<proteinExistence type="predicted"/>